<dbReference type="RefSeq" id="WP_188814647.1">
    <property type="nucleotide sequence ID" value="NZ_BMHT01000005.1"/>
</dbReference>
<dbReference type="Proteomes" id="UP000632273">
    <property type="component" value="Unassembled WGS sequence"/>
</dbReference>
<dbReference type="PANTHER" id="PTHR41709">
    <property type="entry name" value="KAIB-LIKE PROTEIN 1"/>
    <property type="match status" value="1"/>
</dbReference>
<accession>A0ABQ1UD23</accession>
<dbReference type="InterPro" id="IPR039022">
    <property type="entry name" value="KaiB-like"/>
</dbReference>
<evidence type="ECO:0000313" key="2">
    <source>
        <dbReference type="EMBL" id="GGF15124.1"/>
    </source>
</evidence>
<sequence length="109" mass="12272">MEGEGSLEQTAAEYVLHLFITGATPNSTRAVRNIKEICEQHLKGRYELLIIDIYQQPDLARQEQIIAAPTLIKKRPVPLRRLIGDLSEREQVLTALGIFPGALRENGHE</sequence>
<proteinExistence type="predicted"/>
<dbReference type="InterPro" id="IPR011649">
    <property type="entry name" value="KaiB_domain"/>
</dbReference>
<dbReference type="InterPro" id="IPR036249">
    <property type="entry name" value="Thioredoxin-like_sf"/>
</dbReference>
<dbReference type="EMBL" id="BMHT01000005">
    <property type="protein sequence ID" value="GGF15124.1"/>
    <property type="molecule type" value="Genomic_DNA"/>
</dbReference>
<dbReference type="SUPFAM" id="SSF52833">
    <property type="entry name" value="Thioredoxin-like"/>
    <property type="match status" value="1"/>
</dbReference>
<comment type="caution">
    <text evidence="2">The sequence shown here is derived from an EMBL/GenBank/DDBJ whole genome shotgun (WGS) entry which is preliminary data.</text>
</comment>
<protein>
    <submittedName>
        <fullName evidence="2">Circadian clock protein KaiB</fullName>
    </submittedName>
</protein>
<reference evidence="3" key="1">
    <citation type="journal article" date="2019" name="Int. J. Syst. Evol. Microbiol.">
        <title>The Global Catalogue of Microorganisms (GCM) 10K type strain sequencing project: providing services to taxonomists for standard genome sequencing and annotation.</title>
        <authorList>
            <consortium name="The Broad Institute Genomics Platform"/>
            <consortium name="The Broad Institute Genome Sequencing Center for Infectious Disease"/>
            <person name="Wu L."/>
            <person name="Ma J."/>
        </authorList>
    </citation>
    <scope>NUCLEOTIDE SEQUENCE [LARGE SCALE GENOMIC DNA]</scope>
    <source>
        <strain evidence="3">CGMCC 1.15197</strain>
    </source>
</reference>
<feature type="domain" description="KaiB" evidence="1">
    <location>
        <begin position="17"/>
        <end position="98"/>
    </location>
</feature>
<organism evidence="2 3">
    <name type="scientific">Hymenobacter cavernae</name>
    <dbReference type="NCBI Taxonomy" id="2044852"/>
    <lineage>
        <taxon>Bacteria</taxon>
        <taxon>Pseudomonadati</taxon>
        <taxon>Bacteroidota</taxon>
        <taxon>Cytophagia</taxon>
        <taxon>Cytophagales</taxon>
        <taxon>Hymenobacteraceae</taxon>
        <taxon>Hymenobacter</taxon>
    </lineage>
</organism>
<dbReference type="Pfam" id="PF07689">
    <property type="entry name" value="KaiB"/>
    <property type="match status" value="1"/>
</dbReference>
<dbReference type="PANTHER" id="PTHR41709:SF2">
    <property type="entry name" value="CIRCADIAN CLOCK PROTEIN KAIB2"/>
    <property type="match status" value="1"/>
</dbReference>
<name>A0ABQ1UD23_9BACT</name>
<dbReference type="SMART" id="SM01248">
    <property type="entry name" value="KaiB"/>
    <property type="match status" value="1"/>
</dbReference>
<dbReference type="CDD" id="cd02978">
    <property type="entry name" value="KaiB_like"/>
    <property type="match status" value="1"/>
</dbReference>
<keyword evidence="3" id="KW-1185">Reference proteome</keyword>
<evidence type="ECO:0000313" key="3">
    <source>
        <dbReference type="Proteomes" id="UP000632273"/>
    </source>
</evidence>
<dbReference type="Gene3D" id="3.40.30.10">
    <property type="entry name" value="Glutaredoxin"/>
    <property type="match status" value="1"/>
</dbReference>
<gene>
    <name evidence="2" type="primary">kaiB</name>
    <name evidence="2" type="ORF">GCM10011383_27960</name>
</gene>
<evidence type="ECO:0000259" key="1">
    <source>
        <dbReference type="SMART" id="SM01248"/>
    </source>
</evidence>